<evidence type="ECO:0000259" key="2">
    <source>
        <dbReference type="Pfam" id="PF01029"/>
    </source>
</evidence>
<organism evidence="3 4">
    <name type="scientific">Mesomycoplasma lagogenitalium</name>
    <dbReference type="NCBI Taxonomy" id="171286"/>
    <lineage>
        <taxon>Bacteria</taxon>
        <taxon>Bacillati</taxon>
        <taxon>Mycoplasmatota</taxon>
        <taxon>Mycoplasmoidales</taxon>
        <taxon>Metamycoplasmataceae</taxon>
        <taxon>Mesomycoplasma</taxon>
    </lineage>
</organism>
<dbReference type="Pfam" id="PF01029">
    <property type="entry name" value="NusB"/>
    <property type="match status" value="1"/>
</dbReference>
<accession>A0ABY8LSN4</accession>
<name>A0ABY8LSN4_9BACT</name>
<protein>
    <submittedName>
        <fullName evidence="3">Transcription antitermination factor NusB</fullName>
    </submittedName>
</protein>
<evidence type="ECO:0000313" key="3">
    <source>
        <dbReference type="EMBL" id="WGI36277.1"/>
    </source>
</evidence>
<dbReference type="InterPro" id="IPR006027">
    <property type="entry name" value="NusB_RsmB_TIM44"/>
</dbReference>
<dbReference type="Gene3D" id="1.10.940.10">
    <property type="entry name" value="NusB-like"/>
    <property type="match status" value="1"/>
</dbReference>
<keyword evidence="1" id="KW-0694">RNA-binding</keyword>
<evidence type="ECO:0000256" key="1">
    <source>
        <dbReference type="ARBA" id="ARBA00022884"/>
    </source>
</evidence>
<proteinExistence type="predicted"/>
<feature type="domain" description="NusB/RsmB/TIM44" evidence="2">
    <location>
        <begin position="11"/>
        <end position="126"/>
    </location>
</feature>
<dbReference type="EMBL" id="CP122979">
    <property type="protein sequence ID" value="WGI36277.1"/>
    <property type="molecule type" value="Genomic_DNA"/>
</dbReference>
<dbReference type="Proteomes" id="UP001179842">
    <property type="component" value="Chromosome"/>
</dbReference>
<keyword evidence="4" id="KW-1185">Reference proteome</keyword>
<evidence type="ECO:0000313" key="4">
    <source>
        <dbReference type="Proteomes" id="UP001179842"/>
    </source>
</evidence>
<dbReference type="InterPro" id="IPR035926">
    <property type="entry name" value="NusB-like_sf"/>
</dbReference>
<sequence>MNNQKNRKKYRYEIISILYQYELFNEIINSKEVFEKHELSSQQLKTIEFIEKYYIFLKKVICLFLKKDWNENLPLIRAILLLGSFELLYIDKKIVINEFVEITKDYTMEKDVDYKLVNAILEKVDKEYEKNNHKKSN</sequence>
<gene>
    <name evidence="3" type="ORF">QEG99_02240</name>
</gene>
<reference evidence="3" key="1">
    <citation type="submission" date="2023-04" db="EMBL/GenBank/DDBJ databases">
        <title>Completed genome of Mycoplasma lagogenitalium type strain 12MS.</title>
        <authorList>
            <person name="Spergser J."/>
        </authorList>
    </citation>
    <scope>NUCLEOTIDE SEQUENCE</scope>
    <source>
        <strain evidence="3">12MS</strain>
    </source>
</reference>
<dbReference type="SUPFAM" id="SSF48013">
    <property type="entry name" value="NusB-like"/>
    <property type="match status" value="1"/>
</dbReference>
<dbReference type="RefSeq" id="WP_280101578.1">
    <property type="nucleotide sequence ID" value="NZ_CP122979.1"/>
</dbReference>